<evidence type="ECO:0000256" key="1">
    <source>
        <dbReference type="ARBA" id="ARBA00012417"/>
    </source>
</evidence>
<proteinExistence type="inferred from homology"/>
<dbReference type="GO" id="GO:0003677">
    <property type="term" value="F:DNA binding"/>
    <property type="evidence" value="ECO:0007669"/>
    <property type="project" value="InterPro"/>
</dbReference>
<dbReference type="GO" id="GO:0003887">
    <property type="term" value="F:DNA-directed DNA polymerase activity"/>
    <property type="evidence" value="ECO:0007669"/>
    <property type="project" value="UniProtKB-KW"/>
</dbReference>
<evidence type="ECO:0000256" key="2">
    <source>
        <dbReference type="ARBA" id="ARBA00022679"/>
    </source>
</evidence>
<reference evidence="8 9" key="1">
    <citation type="submission" date="2020-07" db="EMBL/GenBank/DDBJ databases">
        <title>Huge and variable diversity of episymbiotic CPR bacteria and DPANN archaea in groundwater ecosystems.</title>
        <authorList>
            <person name="He C.Y."/>
            <person name="Keren R."/>
            <person name="Whittaker M."/>
            <person name="Farag I.F."/>
            <person name="Doudna J."/>
            <person name="Cate J.H.D."/>
            <person name="Banfield J.F."/>
        </authorList>
    </citation>
    <scope>NUCLEOTIDE SEQUENCE [LARGE SCALE GENOMIC DNA]</scope>
    <source>
        <strain evidence="8">NC_groundwater_70_Ag_B-0.1um_54_66</strain>
    </source>
</reference>
<accession>A0A7T5R2J9</accession>
<evidence type="ECO:0000256" key="7">
    <source>
        <dbReference type="ARBA" id="ARBA00049244"/>
    </source>
</evidence>
<dbReference type="GO" id="GO:0006261">
    <property type="term" value="P:DNA-templated DNA replication"/>
    <property type="evidence" value="ECO:0007669"/>
    <property type="project" value="TreeGrafter"/>
</dbReference>
<dbReference type="NCBIfam" id="TIGR01128">
    <property type="entry name" value="holA"/>
    <property type="match status" value="1"/>
</dbReference>
<organism evidence="8 9">
    <name type="scientific">Micavibrio aeruginosavorus</name>
    <dbReference type="NCBI Taxonomy" id="349221"/>
    <lineage>
        <taxon>Bacteria</taxon>
        <taxon>Pseudomonadati</taxon>
        <taxon>Bdellovibrionota</taxon>
        <taxon>Bdellovibrionia</taxon>
        <taxon>Bdellovibrionales</taxon>
        <taxon>Pseudobdellovibrionaceae</taxon>
        <taxon>Micavibrio</taxon>
    </lineage>
</organism>
<keyword evidence="4" id="KW-0235">DNA replication</keyword>
<dbReference type="InterPro" id="IPR027417">
    <property type="entry name" value="P-loop_NTPase"/>
</dbReference>
<dbReference type="PANTHER" id="PTHR34388:SF1">
    <property type="entry name" value="DNA POLYMERASE III SUBUNIT DELTA"/>
    <property type="match status" value="1"/>
</dbReference>
<dbReference type="SUPFAM" id="SSF52540">
    <property type="entry name" value="P-loop containing nucleoside triphosphate hydrolases"/>
    <property type="match status" value="1"/>
</dbReference>
<evidence type="ECO:0000256" key="5">
    <source>
        <dbReference type="ARBA" id="ARBA00022932"/>
    </source>
</evidence>
<dbReference type="Proteomes" id="UP000595362">
    <property type="component" value="Chromosome"/>
</dbReference>
<sequence length="339" mass="36782">MKLPFRQIEPFVKKPDPQARVVLVYGPESGLMKERSALIGKSVVADLNDPFNAVTLAADKLLADPARLMDEAMAMSMLGGARLIRIEDGGDALAPLLKDYLQNPSVQNLVIVEAAELGAKSPLRTLMEKATNAVALPCYVEDERDLGGLARETLKAAGVTIDPDALGLLAAALVGDRLRARNELDKLILYKGEEKTPVTIDDVQNCIGGAGAQTLDRFVYSITGSQSEGALTAFQILVQEGVPLIVILRSLQSHVRRLHAVKARASRGEAVEMVMKSLQPPVFWKQEDMFKSHLRNWSLPGLARTLQKLAELEASCKKTGVPDETLTAQALLSLSRRAL</sequence>
<dbReference type="SUPFAM" id="SSF48019">
    <property type="entry name" value="post-AAA+ oligomerization domain-like"/>
    <property type="match status" value="1"/>
</dbReference>
<dbReference type="Gene3D" id="1.20.272.10">
    <property type="match status" value="1"/>
</dbReference>
<dbReference type="Gene3D" id="1.10.8.60">
    <property type="match status" value="1"/>
</dbReference>
<evidence type="ECO:0000313" key="9">
    <source>
        <dbReference type="Proteomes" id="UP000595362"/>
    </source>
</evidence>
<comment type="catalytic activity">
    <reaction evidence="7">
        <text>DNA(n) + a 2'-deoxyribonucleoside 5'-triphosphate = DNA(n+1) + diphosphate</text>
        <dbReference type="Rhea" id="RHEA:22508"/>
        <dbReference type="Rhea" id="RHEA-COMP:17339"/>
        <dbReference type="Rhea" id="RHEA-COMP:17340"/>
        <dbReference type="ChEBI" id="CHEBI:33019"/>
        <dbReference type="ChEBI" id="CHEBI:61560"/>
        <dbReference type="ChEBI" id="CHEBI:173112"/>
        <dbReference type="EC" id="2.7.7.7"/>
    </reaction>
</comment>
<gene>
    <name evidence="8" type="ORF">HYS17_00905</name>
</gene>
<evidence type="ECO:0000313" key="8">
    <source>
        <dbReference type="EMBL" id="QQG36383.1"/>
    </source>
</evidence>
<dbReference type="AlphaFoldDB" id="A0A7T5R2J9"/>
<keyword evidence="5" id="KW-0239">DNA-directed DNA polymerase</keyword>
<dbReference type="InterPro" id="IPR008921">
    <property type="entry name" value="DNA_pol3_clamp-load_cplx_C"/>
</dbReference>
<protein>
    <recommendedName>
        <fullName evidence="1">DNA-directed DNA polymerase</fullName>
        <ecNumber evidence="1">2.7.7.7</ecNumber>
    </recommendedName>
</protein>
<dbReference type="EMBL" id="CP066681">
    <property type="protein sequence ID" value="QQG36383.1"/>
    <property type="molecule type" value="Genomic_DNA"/>
</dbReference>
<dbReference type="PANTHER" id="PTHR34388">
    <property type="entry name" value="DNA POLYMERASE III SUBUNIT DELTA"/>
    <property type="match status" value="1"/>
</dbReference>
<evidence type="ECO:0000256" key="6">
    <source>
        <dbReference type="ARBA" id="ARBA00034754"/>
    </source>
</evidence>
<comment type="similarity">
    <text evidence="6">Belongs to the DNA polymerase HolA subunit family.</text>
</comment>
<name>A0A7T5R2J9_9BACT</name>
<evidence type="ECO:0000256" key="4">
    <source>
        <dbReference type="ARBA" id="ARBA00022705"/>
    </source>
</evidence>
<evidence type="ECO:0000256" key="3">
    <source>
        <dbReference type="ARBA" id="ARBA00022695"/>
    </source>
</evidence>
<dbReference type="GO" id="GO:0009360">
    <property type="term" value="C:DNA polymerase III complex"/>
    <property type="evidence" value="ECO:0007669"/>
    <property type="project" value="TreeGrafter"/>
</dbReference>
<dbReference type="InterPro" id="IPR005790">
    <property type="entry name" value="DNA_polIII_delta"/>
</dbReference>
<dbReference type="Gene3D" id="3.40.50.300">
    <property type="entry name" value="P-loop containing nucleotide triphosphate hydrolases"/>
    <property type="match status" value="1"/>
</dbReference>
<keyword evidence="3" id="KW-0548">Nucleotidyltransferase</keyword>
<keyword evidence="2" id="KW-0808">Transferase</keyword>
<dbReference type="EC" id="2.7.7.7" evidence="1"/>